<comment type="caution">
    <text evidence="2">The sequence shown here is derived from an EMBL/GenBank/DDBJ whole genome shotgun (WGS) entry which is preliminary data.</text>
</comment>
<dbReference type="EMBL" id="JAKMUZ010000013">
    <property type="protein sequence ID" value="MCZ9296441.1"/>
    <property type="molecule type" value="Genomic_DNA"/>
</dbReference>
<feature type="transmembrane region" description="Helical" evidence="1">
    <location>
        <begin position="79"/>
        <end position="110"/>
    </location>
</feature>
<feature type="transmembrane region" description="Helical" evidence="1">
    <location>
        <begin position="47"/>
        <end position="67"/>
    </location>
</feature>
<reference evidence="2" key="1">
    <citation type="submission" date="2022-02" db="EMBL/GenBank/DDBJ databases">
        <title>Corynebacterium sp. from urogenital microbiome.</title>
        <authorList>
            <person name="Cappelli E.A."/>
            <person name="Ribeiro T.G."/>
            <person name="Peixe L."/>
        </authorList>
    </citation>
    <scope>NUCLEOTIDE SEQUENCE</scope>
    <source>
        <strain evidence="2">C21Ua_68</strain>
    </source>
</reference>
<evidence type="ECO:0000313" key="2">
    <source>
        <dbReference type="EMBL" id="MCZ9296441.1"/>
    </source>
</evidence>
<evidence type="ECO:0000256" key="1">
    <source>
        <dbReference type="SAM" id="Phobius"/>
    </source>
</evidence>
<name>A0A9X3LYH3_9CORY</name>
<organism evidence="2 3">
    <name type="scientific">Corynebacterium yonathiae</name>
    <dbReference type="NCBI Taxonomy" id="2913504"/>
    <lineage>
        <taxon>Bacteria</taxon>
        <taxon>Bacillati</taxon>
        <taxon>Actinomycetota</taxon>
        <taxon>Actinomycetes</taxon>
        <taxon>Mycobacteriales</taxon>
        <taxon>Corynebacteriaceae</taxon>
        <taxon>Corynebacterium</taxon>
    </lineage>
</organism>
<keyword evidence="1" id="KW-0472">Membrane</keyword>
<evidence type="ECO:0000313" key="3">
    <source>
        <dbReference type="Proteomes" id="UP001146439"/>
    </source>
</evidence>
<dbReference type="AlphaFoldDB" id="A0A9X3LYH3"/>
<accession>A0A9X3LYH3</accession>
<dbReference type="Proteomes" id="UP001146439">
    <property type="component" value="Unassembled WGS sequence"/>
</dbReference>
<proteinExistence type="predicted"/>
<dbReference type="RefSeq" id="WP_238801835.1">
    <property type="nucleotide sequence ID" value="NZ_JAKMUZ010000013.1"/>
</dbReference>
<protein>
    <submittedName>
        <fullName evidence="2">Uncharacterized protein</fullName>
    </submittedName>
</protein>
<gene>
    <name evidence="2" type="ORF">L8V22_07720</name>
</gene>
<keyword evidence="1" id="KW-0812">Transmembrane</keyword>
<sequence>MTLEEKVNKWNLRFFESLWAIQVNLLAADINDLGLDQFLEDYKGSAISYPVLAGSYFLMAMIVARVAPNPKVRRLTAAGVMVASTALAFLFPSAWMFAALVIFALAYYLWPRKEGVSI</sequence>
<keyword evidence="1" id="KW-1133">Transmembrane helix</keyword>